<dbReference type="OrthoDB" id="442680at2759"/>
<dbReference type="Proteomes" id="UP000322899">
    <property type="component" value="Unassembled WGS sequence"/>
</dbReference>
<feature type="signal peptide" evidence="6">
    <location>
        <begin position="1"/>
        <end position="20"/>
    </location>
</feature>
<feature type="region of interest" description="Disordered" evidence="7">
    <location>
        <begin position="22"/>
        <end position="78"/>
    </location>
</feature>
<keyword evidence="3 6" id="KW-0812">Transmembrane</keyword>
<dbReference type="InterPro" id="IPR002048">
    <property type="entry name" value="EF_hand_dom"/>
</dbReference>
<keyword evidence="5 6" id="KW-0472">Membrane</keyword>
<dbReference type="GO" id="GO:0016020">
    <property type="term" value="C:membrane"/>
    <property type="evidence" value="ECO:0007669"/>
    <property type="project" value="UniProtKB-SubCell"/>
</dbReference>
<dbReference type="PROSITE" id="PS01214">
    <property type="entry name" value="UPF0016"/>
    <property type="match status" value="1"/>
</dbReference>
<dbReference type="InterPro" id="IPR018247">
    <property type="entry name" value="EF_Hand_1_Ca_BS"/>
</dbReference>
<dbReference type="AlphaFoldDB" id="A0A5A8EF64"/>
<dbReference type="GO" id="GO:0005509">
    <property type="term" value="F:calcium ion binding"/>
    <property type="evidence" value="ECO:0007669"/>
    <property type="project" value="InterPro"/>
</dbReference>
<keyword evidence="4 6" id="KW-1133">Transmembrane helix</keyword>
<feature type="domain" description="EF-hand" evidence="8">
    <location>
        <begin position="77"/>
        <end position="112"/>
    </location>
</feature>
<accession>A0A5A8EF64</accession>
<feature type="compositionally biased region" description="Acidic residues" evidence="7">
    <location>
        <begin position="242"/>
        <end position="255"/>
    </location>
</feature>
<proteinExistence type="inferred from homology"/>
<feature type="transmembrane region" description="Helical" evidence="6">
    <location>
        <begin position="163"/>
        <end position="186"/>
    </location>
</feature>
<evidence type="ECO:0000256" key="6">
    <source>
        <dbReference type="RuleBase" id="RU365102"/>
    </source>
</evidence>
<comment type="similarity">
    <text evidence="2 6">Belongs to the GDT1 family.</text>
</comment>
<dbReference type="EMBL" id="VLTO01000009">
    <property type="protein sequence ID" value="KAA0176172.1"/>
    <property type="molecule type" value="Genomic_DNA"/>
</dbReference>
<comment type="caution">
    <text evidence="9">The sequence shown here is derived from an EMBL/GenBank/DDBJ whole genome shotgun (WGS) entry which is preliminary data.</text>
</comment>
<dbReference type="InterPro" id="IPR001727">
    <property type="entry name" value="GDT1-like"/>
</dbReference>
<feature type="chain" id="PRO_5023136325" description="GDT1 family protein" evidence="6">
    <location>
        <begin position="21"/>
        <end position="385"/>
    </location>
</feature>
<feature type="compositionally biased region" description="Basic and acidic residues" evidence="7">
    <location>
        <begin position="230"/>
        <end position="241"/>
    </location>
</feature>
<evidence type="ECO:0000256" key="7">
    <source>
        <dbReference type="SAM" id="MobiDB-lite"/>
    </source>
</evidence>
<feature type="transmembrane region" description="Helical" evidence="6">
    <location>
        <begin position="362"/>
        <end position="380"/>
    </location>
</feature>
<feature type="transmembrane region" description="Helical" evidence="6">
    <location>
        <begin position="290"/>
        <end position="309"/>
    </location>
</feature>
<reference evidence="9 10" key="1">
    <citation type="submission" date="2019-07" db="EMBL/GenBank/DDBJ databases">
        <title>Genomes of Cafeteria roenbergensis.</title>
        <authorList>
            <person name="Fischer M.G."/>
            <person name="Hackl T."/>
            <person name="Roman M."/>
        </authorList>
    </citation>
    <scope>NUCLEOTIDE SEQUENCE [LARGE SCALE GENOMIC DNA]</scope>
    <source>
        <strain evidence="9 10">E4-10P</strain>
    </source>
</reference>
<evidence type="ECO:0000259" key="8">
    <source>
        <dbReference type="PROSITE" id="PS50222"/>
    </source>
</evidence>
<dbReference type="PANTHER" id="PTHR12608">
    <property type="entry name" value="TRANSMEMBRANE PROTEIN HTP-1 RELATED"/>
    <property type="match status" value="1"/>
</dbReference>
<comment type="subcellular location">
    <subcellularLocation>
        <location evidence="1 6">Membrane</location>
        <topology evidence="1 6">Multi-pass membrane protein</topology>
    </subcellularLocation>
</comment>
<dbReference type="GO" id="GO:0005794">
    <property type="term" value="C:Golgi apparatus"/>
    <property type="evidence" value="ECO:0007669"/>
    <property type="project" value="TreeGrafter"/>
</dbReference>
<sequence>MRVGPLFVLAAAALVAGASAEWPWHNSPSEVPDERRTPPRGASKSSSPPGVLALPKKAASTSAPAVAHGRDGSAGKAPEPEVTAAFDKLDKNHDGLLNRQEFASIEHTAGVDGIMAGVSKLGSGHTFWGAFAYSMLMIIVTELGDKTFFLAALMAMRHPRSTVFAGTMASVIVMHVLSVGIGFALPSLLPRIYTHYAAIAMFLFFGVQLLWDARTAGSDASEGLEEAEEELSKDNDKKEDAASPDDDDDDDDDNAAADGKEDANSSTPKHLRRRASSASRSRPVPVRGRPTVPMSAFAVLATTFTMTFLGEWGDRSQIATIAMGAAKDPLGVCVGGLIGHALCTGLAVLGGKLLATRISERAVLIVGGVLFLAFAVHSLWAGPDA</sequence>
<feature type="transmembrane region" description="Helical" evidence="6">
    <location>
        <begin position="192"/>
        <end position="211"/>
    </location>
</feature>
<dbReference type="PROSITE" id="PS50222">
    <property type="entry name" value="EF_HAND_2"/>
    <property type="match status" value="1"/>
</dbReference>
<dbReference type="GO" id="GO:0032468">
    <property type="term" value="P:Golgi calcium ion homeostasis"/>
    <property type="evidence" value="ECO:0007669"/>
    <property type="project" value="TreeGrafter"/>
</dbReference>
<evidence type="ECO:0000313" key="9">
    <source>
        <dbReference type="EMBL" id="KAA0176172.1"/>
    </source>
</evidence>
<organism evidence="9 10">
    <name type="scientific">Cafeteria roenbergensis</name>
    <name type="common">Marine flagellate</name>
    <dbReference type="NCBI Taxonomy" id="33653"/>
    <lineage>
        <taxon>Eukaryota</taxon>
        <taxon>Sar</taxon>
        <taxon>Stramenopiles</taxon>
        <taxon>Bigyra</taxon>
        <taxon>Opalozoa</taxon>
        <taxon>Bicosoecida</taxon>
        <taxon>Cafeteriaceae</taxon>
        <taxon>Cafeteria</taxon>
    </lineage>
</organism>
<evidence type="ECO:0000256" key="1">
    <source>
        <dbReference type="ARBA" id="ARBA00004141"/>
    </source>
</evidence>
<dbReference type="InterPro" id="IPR049555">
    <property type="entry name" value="GDT1-like_CS"/>
</dbReference>
<gene>
    <name evidence="9" type="ORF">FNF27_02229</name>
</gene>
<dbReference type="PANTHER" id="PTHR12608:SF1">
    <property type="entry name" value="TRANSMEMBRANE PROTEIN 165"/>
    <property type="match status" value="1"/>
</dbReference>
<dbReference type="GO" id="GO:0005384">
    <property type="term" value="F:manganese ion transmembrane transporter activity"/>
    <property type="evidence" value="ECO:0007669"/>
    <property type="project" value="TreeGrafter"/>
</dbReference>
<feature type="region of interest" description="Disordered" evidence="7">
    <location>
        <begin position="220"/>
        <end position="289"/>
    </location>
</feature>
<feature type="transmembrane region" description="Helical" evidence="6">
    <location>
        <begin position="125"/>
        <end position="143"/>
    </location>
</feature>
<dbReference type="GO" id="GO:0015085">
    <property type="term" value="F:calcium ion transmembrane transporter activity"/>
    <property type="evidence" value="ECO:0007669"/>
    <property type="project" value="TreeGrafter"/>
</dbReference>
<evidence type="ECO:0000256" key="2">
    <source>
        <dbReference type="ARBA" id="ARBA00009190"/>
    </source>
</evidence>
<feature type="transmembrane region" description="Helical" evidence="6">
    <location>
        <begin position="329"/>
        <end position="350"/>
    </location>
</feature>
<dbReference type="PROSITE" id="PS00018">
    <property type="entry name" value="EF_HAND_1"/>
    <property type="match status" value="1"/>
</dbReference>
<evidence type="ECO:0000256" key="4">
    <source>
        <dbReference type="ARBA" id="ARBA00022989"/>
    </source>
</evidence>
<dbReference type="GO" id="GO:0032472">
    <property type="term" value="P:Golgi calcium ion transport"/>
    <property type="evidence" value="ECO:0007669"/>
    <property type="project" value="TreeGrafter"/>
</dbReference>
<evidence type="ECO:0000256" key="3">
    <source>
        <dbReference type="ARBA" id="ARBA00022692"/>
    </source>
</evidence>
<feature type="compositionally biased region" description="Low complexity" evidence="7">
    <location>
        <begin position="276"/>
        <end position="287"/>
    </location>
</feature>
<dbReference type="Pfam" id="PF01169">
    <property type="entry name" value="GDT1"/>
    <property type="match status" value="2"/>
</dbReference>
<evidence type="ECO:0000256" key="5">
    <source>
        <dbReference type="ARBA" id="ARBA00023136"/>
    </source>
</evidence>
<name>A0A5A8EF64_CAFRO</name>
<keyword evidence="6" id="KW-0732">Signal</keyword>
<protein>
    <recommendedName>
        <fullName evidence="6">GDT1 family protein</fullName>
    </recommendedName>
</protein>
<evidence type="ECO:0000313" key="10">
    <source>
        <dbReference type="Proteomes" id="UP000322899"/>
    </source>
</evidence>